<gene>
    <name evidence="1" type="ORF">ElyMa_003219600</name>
</gene>
<proteinExistence type="predicted"/>
<sequence length="134" mass="15040">MSDECFAHSDADVLVMGTASGHLDERSIMVRRYVKPSEGGSGPIKSMWIWLNRFSGTGILTTGKQTCDLILEDRHAKHSYETPFLRSVVATWYKLCFSKWQGGGCRSIYKSKVRIIPRANISGISTRKPMSIHC</sequence>
<accession>A0AAV4J3X0</accession>
<organism evidence="1 2">
    <name type="scientific">Elysia marginata</name>
    <dbReference type="NCBI Taxonomy" id="1093978"/>
    <lineage>
        <taxon>Eukaryota</taxon>
        <taxon>Metazoa</taxon>
        <taxon>Spiralia</taxon>
        <taxon>Lophotrochozoa</taxon>
        <taxon>Mollusca</taxon>
        <taxon>Gastropoda</taxon>
        <taxon>Heterobranchia</taxon>
        <taxon>Euthyneura</taxon>
        <taxon>Panpulmonata</taxon>
        <taxon>Sacoglossa</taxon>
        <taxon>Placobranchoidea</taxon>
        <taxon>Plakobranchidae</taxon>
        <taxon>Elysia</taxon>
    </lineage>
</organism>
<comment type="caution">
    <text evidence="1">The sequence shown here is derived from an EMBL/GenBank/DDBJ whole genome shotgun (WGS) entry which is preliminary data.</text>
</comment>
<protein>
    <submittedName>
        <fullName evidence="1">Uncharacterized protein</fullName>
    </submittedName>
</protein>
<dbReference type="Proteomes" id="UP000762676">
    <property type="component" value="Unassembled WGS sequence"/>
</dbReference>
<evidence type="ECO:0000313" key="2">
    <source>
        <dbReference type="Proteomes" id="UP000762676"/>
    </source>
</evidence>
<dbReference type="AlphaFoldDB" id="A0AAV4J3X0"/>
<reference evidence="1 2" key="1">
    <citation type="journal article" date="2021" name="Elife">
        <title>Chloroplast acquisition without the gene transfer in kleptoplastic sea slugs, Plakobranchus ocellatus.</title>
        <authorList>
            <person name="Maeda T."/>
            <person name="Takahashi S."/>
            <person name="Yoshida T."/>
            <person name="Shimamura S."/>
            <person name="Takaki Y."/>
            <person name="Nagai Y."/>
            <person name="Toyoda A."/>
            <person name="Suzuki Y."/>
            <person name="Arimoto A."/>
            <person name="Ishii H."/>
            <person name="Satoh N."/>
            <person name="Nishiyama T."/>
            <person name="Hasebe M."/>
            <person name="Maruyama T."/>
            <person name="Minagawa J."/>
            <person name="Obokata J."/>
            <person name="Shigenobu S."/>
        </authorList>
    </citation>
    <scope>NUCLEOTIDE SEQUENCE [LARGE SCALE GENOMIC DNA]</scope>
</reference>
<dbReference type="EMBL" id="BMAT01006619">
    <property type="protein sequence ID" value="GFS16648.1"/>
    <property type="molecule type" value="Genomic_DNA"/>
</dbReference>
<name>A0AAV4J3X0_9GAST</name>
<evidence type="ECO:0000313" key="1">
    <source>
        <dbReference type="EMBL" id="GFS16648.1"/>
    </source>
</evidence>
<keyword evidence="2" id="KW-1185">Reference proteome</keyword>